<dbReference type="AlphaFoldDB" id="A0AAD8INA9"/>
<keyword evidence="2" id="KW-1185">Reference proteome</keyword>
<comment type="caution">
    <text evidence="1">The sequence shown here is derived from an EMBL/GenBank/DDBJ whole genome shotgun (WGS) entry which is preliminary data.</text>
</comment>
<name>A0AAD8INA9_9APIA</name>
<gene>
    <name evidence="1" type="ORF">POM88_015670</name>
</gene>
<reference evidence="1" key="1">
    <citation type="submission" date="2023-02" db="EMBL/GenBank/DDBJ databases">
        <title>Genome of toxic invasive species Heracleum sosnowskyi carries increased number of genes despite the absence of recent whole-genome duplications.</title>
        <authorList>
            <person name="Schelkunov M."/>
            <person name="Shtratnikova V."/>
            <person name="Makarenko M."/>
            <person name="Klepikova A."/>
            <person name="Omelchenko D."/>
            <person name="Novikova G."/>
            <person name="Obukhova E."/>
            <person name="Bogdanov V."/>
            <person name="Penin A."/>
            <person name="Logacheva M."/>
        </authorList>
    </citation>
    <scope>NUCLEOTIDE SEQUENCE</scope>
    <source>
        <strain evidence="1">Hsosn_3</strain>
        <tissue evidence="1">Leaf</tissue>
    </source>
</reference>
<sequence>MESYLLLLRLMDSVTLFQFPLQLLKQRTSSWSWFMDRVKKKVVLRHRDVCVISDRHTGIISSMNNPELGWHEPQGYHRFCARHLAANFAIEPRAEEWFADKALKHWALAFDDGKRFGIMTTNFAESWNNAIKASRKLPVIALVKSIFYKVVEYFDQCRLEIENYSLLMIMSLPSMPLQFLIGGKSVQVAIM</sequence>
<organism evidence="1 2">
    <name type="scientific">Heracleum sosnowskyi</name>
    <dbReference type="NCBI Taxonomy" id="360622"/>
    <lineage>
        <taxon>Eukaryota</taxon>
        <taxon>Viridiplantae</taxon>
        <taxon>Streptophyta</taxon>
        <taxon>Embryophyta</taxon>
        <taxon>Tracheophyta</taxon>
        <taxon>Spermatophyta</taxon>
        <taxon>Magnoliopsida</taxon>
        <taxon>eudicotyledons</taxon>
        <taxon>Gunneridae</taxon>
        <taxon>Pentapetalae</taxon>
        <taxon>asterids</taxon>
        <taxon>campanulids</taxon>
        <taxon>Apiales</taxon>
        <taxon>Apiaceae</taxon>
        <taxon>Apioideae</taxon>
        <taxon>apioid superclade</taxon>
        <taxon>Tordylieae</taxon>
        <taxon>Tordyliinae</taxon>
        <taxon>Heracleum</taxon>
    </lineage>
</organism>
<dbReference type="Proteomes" id="UP001237642">
    <property type="component" value="Unassembled WGS sequence"/>
</dbReference>
<evidence type="ECO:0000313" key="1">
    <source>
        <dbReference type="EMBL" id="KAK1387492.1"/>
    </source>
</evidence>
<dbReference type="PANTHER" id="PTHR31973:SF195">
    <property type="entry name" value="MUDR FAMILY TRANSPOSASE"/>
    <property type="match status" value="1"/>
</dbReference>
<proteinExistence type="predicted"/>
<protein>
    <submittedName>
        <fullName evidence="1">Uncharacterized protein</fullName>
    </submittedName>
</protein>
<reference evidence="1" key="2">
    <citation type="submission" date="2023-05" db="EMBL/GenBank/DDBJ databases">
        <authorList>
            <person name="Schelkunov M.I."/>
        </authorList>
    </citation>
    <scope>NUCLEOTIDE SEQUENCE</scope>
    <source>
        <strain evidence="1">Hsosn_3</strain>
        <tissue evidence="1">Leaf</tissue>
    </source>
</reference>
<dbReference type="PANTHER" id="PTHR31973">
    <property type="entry name" value="POLYPROTEIN, PUTATIVE-RELATED"/>
    <property type="match status" value="1"/>
</dbReference>
<dbReference type="EMBL" id="JAUIZM010000004">
    <property type="protein sequence ID" value="KAK1387492.1"/>
    <property type="molecule type" value="Genomic_DNA"/>
</dbReference>
<evidence type="ECO:0000313" key="2">
    <source>
        <dbReference type="Proteomes" id="UP001237642"/>
    </source>
</evidence>
<accession>A0AAD8INA9</accession>